<protein>
    <submittedName>
        <fullName evidence="1">Uncharacterized protein</fullName>
    </submittedName>
</protein>
<dbReference type="EMBL" id="LXQA011046616">
    <property type="protein sequence ID" value="MCI82565.1"/>
    <property type="molecule type" value="Genomic_DNA"/>
</dbReference>
<evidence type="ECO:0000313" key="1">
    <source>
        <dbReference type="EMBL" id="MCI82565.1"/>
    </source>
</evidence>
<comment type="caution">
    <text evidence="1">The sequence shown here is derived from an EMBL/GenBank/DDBJ whole genome shotgun (WGS) entry which is preliminary data.</text>
</comment>
<accession>A0A392V6V0</accession>
<feature type="non-terminal residue" evidence="1">
    <location>
        <position position="1"/>
    </location>
</feature>
<dbReference type="AlphaFoldDB" id="A0A392V6V0"/>
<dbReference type="Proteomes" id="UP000265520">
    <property type="component" value="Unassembled WGS sequence"/>
</dbReference>
<reference evidence="1 2" key="1">
    <citation type="journal article" date="2018" name="Front. Plant Sci.">
        <title>Red Clover (Trifolium pratense) and Zigzag Clover (T. medium) - A Picture of Genomic Similarities and Differences.</title>
        <authorList>
            <person name="Dluhosova J."/>
            <person name="Istvanek J."/>
            <person name="Nedelnik J."/>
            <person name="Repkova J."/>
        </authorList>
    </citation>
    <scope>NUCLEOTIDE SEQUENCE [LARGE SCALE GENOMIC DNA]</scope>
    <source>
        <strain evidence="2">cv. 10/8</strain>
        <tissue evidence="1">Leaf</tissue>
    </source>
</reference>
<sequence length="16" mass="1764">VTSSEGAKRLELKRSC</sequence>
<name>A0A392V6V0_9FABA</name>
<keyword evidence="2" id="KW-1185">Reference proteome</keyword>
<proteinExistence type="predicted"/>
<organism evidence="1 2">
    <name type="scientific">Trifolium medium</name>
    <dbReference type="NCBI Taxonomy" id="97028"/>
    <lineage>
        <taxon>Eukaryota</taxon>
        <taxon>Viridiplantae</taxon>
        <taxon>Streptophyta</taxon>
        <taxon>Embryophyta</taxon>
        <taxon>Tracheophyta</taxon>
        <taxon>Spermatophyta</taxon>
        <taxon>Magnoliopsida</taxon>
        <taxon>eudicotyledons</taxon>
        <taxon>Gunneridae</taxon>
        <taxon>Pentapetalae</taxon>
        <taxon>rosids</taxon>
        <taxon>fabids</taxon>
        <taxon>Fabales</taxon>
        <taxon>Fabaceae</taxon>
        <taxon>Papilionoideae</taxon>
        <taxon>50 kb inversion clade</taxon>
        <taxon>NPAAA clade</taxon>
        <taxon>Hologalegina</taxon>
        <taxon>IRL clade</taxon>
        <taxon>Trifolieae</taxon>
        <taxon>Trifolium</taxon>
    </lineage>
</organism>
<evidence type="ECO:0000313" key="2">
    <source>
        <dbReference type="Proteomes" id="UP000265520"/>
    </source>
</evidence>